<evidence type="ECO:0000256" key="6">
    <source>
        <dbReference type="SAM" id="Phobius"/>
    </source>
</evidence>
<dbReference type="KEGG" id="strr:EKD16_13965"/>
<dbReference type="SUPFAM" id="SSF103473">
    <property type="entry name" value="MFS general substrate transporter"/>
    <property type="match status" value="1"/>
</dbReference>
<feature type="transmembrane region" description="Helical" evidence="6">
    <location>
        <begin position="163"/>
        <end position="183"/>
    </location>
</feature>
<evidence type="ECO:0000256" key="5">
    <source>
        <dbReference type="SAM" id="MobiDB-lite"/>
    </source>
</evidence>
<dbReference type="InterPro" id="IPR011701">
    <property type="entry name" value="MFS"/>
</dbReference>
<keyword evidence="2 6" id="KW-0812">Transmembrane</keyword>
<dbReference type="GO" id="GO:0005886">
    <property type="term" value="C:plasma membrane"/>
    <property type="evidence" value="ECO:0007669"/>
    <property type="project" value="UniProtKB-SubCell"/>
</dbReference>
<protein>
    <submittedName>
        <fullName evidence="8">Major Facilitator Superfamily protein</fullName>
    </submittedName>
</protein>
<dbReference type="PROSITE" id="PS50850">
    <property type="entry name" value="MFS"/>
    <property type="match status" value="1"/>
</dbReference>
<dbReference type="Proteomes" id="UP000292235">
    <property type="component" value="Chromosome"/>
</dbReference>
<dbReference type="InterPro" id="IPR020846">
    <property type="entry name" value="MFS_dom"/>
</dbReference>
<dbReference type="Gene3D" id="1.20.1250.20">
    <property type="entry name" value="MFS general substrate transporter like domains"/>
    <property type="match status" value="2"/>
</dbReference>
<evidence type="ECO:0000256" key="3">
    <source>
        <dbReference type="ARBA" id="ARBA00022989"/>
    </source>
</evidence>
<dbReference type="RefSeq" id="WP_131098734.1">
    <property type="nucleotide sequence ID" value="NZ_CP036455.1"/>
</dbReference>
<gene>
    <name evidence="8" type="ORF">EKD16_13965</name>
</gene>
<feature type="transmembrane region" description="Helical" evidence="6">
    <location>
        <begin position="414"/>
        <end position="436"/>
    </location>
</feature>
<feature type="transmembrane region" description="Helical" evidence="6">
    <location>
        <begin position="250"/>
        <end position="270"/>
    </location>
</feature>
<dbReference type="EMBL" id="CP036455">
    <property type="protein sequence ID" value="QBI54575.1"/>
    <property type="molecule type" value="Genomic_DNA"/>
</dbReference>
<keyword evidence="9" id="KW-1185">Reference proteome</keyword>
<sequence length="439" mass="45870">MHSSTGPTGERGAGSGTGGDAAPKARASGRFITLLVLNQFGIWLAILPPATVTLALRVEQVVGPAEKESALARLLSIGVLLALVGTPLFGRLSDRTSGRLGRRRPWILGGIVMTFAALTLVATGPTVPLLLAGWCLAQLSISAAFAATTALIPDKIPVEQRGFVSGLMGMMIPVGTLAGHFLVQLAPNIQQYPGSIVLMFLAPAGAGVLACTAFVVLVGDTDQPPAVLEPYGLRQFLRSFWVNPVRHPDFAWTFASRFLVYMGYSTLMGYQVYYLTDHLGRSSGETPRLVFYVTLAMALASVASAWSGGKWSDRTGRRKPFVFGSAAVMALGFAGVAYAPEYPVFLAMAAVIGLGHGLFLAVDLALVSQVLPNPDDTAKDMGVFNFANTLPQSLAPALAPYLLAIGAAGGTGNYAALFVAAAVFGLAGAVAIYPVAQAR</sequence>
<dbReference type="AlphaFoldDB" id="A0A4P6Q1Z7"/>
<evidence type="ECO:0000259" key="7">
    <source>
        <dbReference type="PROSITE" id="PS50850"/>
    </source>
</evidence>
<dbReference type="Pfam" id="PF07690">
    <property type="entry name" value="MFS_1"/>
    <property type="match status" value="1"/>
</dbReference>
<feature type="transmembrane region" description="Helical" evidence="6">
    <location>
        <begin position="70"/>
        <end position="93"/>
    </location>
</feature>
<dbReference type="OrthoDB" id="7584869at2"/>
<evidence type="ECO:0000256" key="4">
    <source>
        <dbReference type="ARBA" id="ARBA00023136"/>
    </source>
</evidence>
<accession>A0A4P6Q1Z7</accession>
<name>A0A4P6Q1Z7_9ACTN</name>
<feature type="transmembrane region" description="Helical" evidence="6">
    <location>
        <begin position="129"/>
        <end position="151"/>
    </location>
</feature>
<feature type="transmembrane region" description="Helical" evidence="6">
    <location>
        <begin position="321"/>
        <end position="339"/>
    </location>
</feature>
<feature type="transmembrane region" description="Helical" evidence="6">
    <location>
        <begin position="290"/>
        <end position="309"/>
    </location>
</feature>
<feature type="domain" description="Major facilitator superfamily (MFS) profile" evidence="7">
    <location>
        <begin position="34"/>
        <end position="439"/>
    </location>
</feature>
<feature type="transmembrane region" description="Helical" evidence="6">
    <location>
        <begin position="195"/>
        <end position="218"/>
    </location>
</feature>
<evidence type="ECO:0000256" key="2">
    <source>
        <dbReference type="ARBA" id="ARBA00022692"/>
    </source>
</evidence>
<feature type="transmembrane region" description="Helical" evidence="6">
    <location>
        <begin position="105"/>
        <end position="123"/>
    </location>
</feature>
<feature type="transmembrane region" description="Helical" evidence="6">
    <location>
        <begin position="383"/>
        <end position="408"/>
    </location>
</feature>
<comment type="subcellular location">
    <subcellularLocation>
        <location evidence="1">Cell membrane</location>
        <topology evidence="1">Multi-pass membrane protein</topology>
    </subcellularLocation>
</comment>
<evidence type="ECO:0000313" key="9">
    <source>
        <dbReference type="Proteomes" id="UP000292235"/>
    </source>
</evidence>
<feature type="compositionally biased region" description="Gly residues" evidence="5">
    <location>
        <begin position="9"/>
        <end position="19"/>
    </location>
</feature>
<feature type="transmembrane region" description="Helical" evidence="6">
    <location>
        <begin position="31"/>
        <end position="50"/>
    </location>
</feature>
<organism evidence="8 9">
    <name type="scientific">Streptomonospora litoralis</name>
    <dbReference type="NCBI Taxonomy" id="2498135"/>
    <lineage>
        <taxon>Bacteria</taxon>
        <taxon>Bacillati</taxon>
        <taxon>Actinomycetota</taxon>
        <taxon>Actinomycetes</taxon>
        <taxon>Streptosporangiales</taxon>
        <taxon>Nocardiopsidaceae</taxon>
        <taxon>Streptomonospora</taxon>
    </lineage>
</organism>
<proteinExistence type="predicted"/>
<reference evidence="8 9" key="1">
    <citation type="submission" date="2019-02" db="EMBL/GenBank/DDBJ databases">
        <authorList>
            <person name="Khodamoradi S."/>
            <person name="Hahnke R.L."/>
            <person name="Kaempfer P."/>
            <person name="Schumann P."/>
            <person name="Rohde M."/>
            <person name="Steinert M."/>
            <person name="Luzhetskyy A."/>
            <person name="Wink J."/>
            <person name="Ruckert C."/>
        </authorList>
    </citation>
    <scope>NUCLEOTIDE SEQUENCE [LARGE SCALE GENOMIC DNA]</scope>
    <source>
        <strain evidence="8 9">M2</strain>
    </source>
</reference>
<dbReference type="InterPro" id="IPR036259">
    <property type="entry name" value="MFS_trans_sf"/>
</dbReference>
<evidence type="ECO:0000313" key="8">
    <source>
        <dbReference type="EMBL" id="QBI54575.1"/>
    </source>
</evidence>
<feature type="transmembrane region" description="Helical" evidence="6">
    <location>
        <begin position="345"/>
        <end position="371"/>
    </location>
</feature>
<dbReference type="PANTHER" id="PTHR23528">
    <property type="match status" value="1"/>
</dbReference>
<keyword evidence="4 6" id="KW-0472">Membrane</keyword>
<keyword evidence="3 6" id="KW-1133">Transmembrane helix</keyword>
<dbReference type="GO" id="GO:0022857">
    <property type="term" value="F:transmembrane transporter activity"/>
    <property type="evidence" value="ECO:0007669"/>
    <property type="project" value="InterPro"/>
</dbReference>
<evidence type="ECO:0000256" key="1">
    <source>
        <dbReference type="ARBA" id="ARBA00004651"/>
    </source>
</evidence>
<dbReference type="PANTHER" id="PTHR23528:SF1">
    <property type="entry name" value="MAJOR FACILITATOR SUPERFAMILY (MFS) PROFILE DOMAIN-CONTAINING PROTEIN"/>
    <property type="match status" value="1"/>
</dbReference>
<feature type="region of interest" description="Disordered" evidence="5">
    <location>
        <begin position="1"/>
        <end position="22"/>
    </location>
</feature>